<comment type="caution">
    <text evidence="3">The sequence shown here is derived from an EMBL/GenBank/DDBJ whole genome shotgun (WGS) entry which is preliminary data.</text>
</comment>
<name>A0A9W9F2Y9_9EURO</name>
<organism evidence="3 4">
    <name type="scientific">Penicillium alfredii</name>
    <dbReference type="NCBI Taxonomy" id="1506179"/>
    <lineage>
        <taxon>Eukaryota</taxon>
        <taxon>Fungi</taxon>
        <taxon>Dikarya</taxon>
        <taxon>Ascomycota</taxon>
        <taxon>Pezizomycotina</taxon>
        <taxon>Eurotiomycetes</taxon>
        <taxon>Eurotiomycetidae</taxon>
        <taxon>Eurotiales</taxon>
        <taxon>Aspergillaceae</taxon>
        <taxon>Penicillium</taxon>
    </lineage>
</organism>
<gene>
    <name evidence="3" type="ORF">NUU61_007382</name>
</gene>
<reference evidence="3" key="2">
    <citation type="journal article" date="2023" name="IMA Fungus">
        <title>Comparative genomic study of the Penicillium genus elucidates a diverse pangenome and 15 lateral gene transfer events.</title>
        <authorList>
            <person name="Petersen C."/>
            <person name="Sorensen T."/>
            <person name="Nielsen M.R."/>
            <person name="Sondergaard T.E."/>
            <person name="Sorensen J.L."/>
            <person name="Fitzpatrick D.A."/>
            <person name="Frisvad J.C."/>
            <person name="Nielsen K.L."/>
        </authorList>
    </citation>
    <scope>NUCLEOTIDE SEQUENCE</scope>
    <source>
        <strain evidence="3">IBT 34128</strain>
    </source>
</reference>
<reference evidence="3" key="1">
    <citation type="submission" date="2022-11" db="EMBL/GenBank/DDBJ databases">
        <authorList>
            <person name="Petersen C."/>
        </authorList>
    </citation>
    <scope>NUCLEOTIDE SEQUENCE</scope>
    <source>
        <strain evidence="3">IBT 34128</strain>
    </source>
</reference>
<dbReference type="EMBL" id="JAPMSZ010000009">
    <property type="protein sequence ID" value="KAJ5092512.1"/>
    <property type="molecule type" value="Genomic_DNA"/>
</dbReference>
<feature type="domain" description="PD-(D/E)XK nuclease-like" evidence="2">
    <location>
        <begin position="8"/>
        <end position="79"/>
    </location>
</feature>
<sequence length="136" mass="15405">MWTYAQRTRVVDLPLLVGCTTVGEDWKFYIASGVEGPAGILEEVRIWGPLSDLAGRTTSPKHTTSLLRILRRVMLYTVGHHKQRIFISEAWIAYFGKLARDCRPPGLRGVYHKKWRPGQSRGQGVGMQLLPRSSSR</sequence>
<dbReference type="OrthoDB" id="4161186at2759"/>
<dbReference type="GeneID" id="81397076"/>
<dbReference type="Pfam" id="PF20516">
    <property type="entry name" value="PDDEXK_12"/>
    <property type="match status" value="1"/>
</dbReference>
<accession>A0A9W9F2Y9</accession>
<evidence type="ECO:0000313" key="3">
    <source>
        <dbReference type="EMBL" id="KAJ5092512.1"/>
    </source>
</evidence>
<evidence type="ECO:0000256" key="1">
    <source>
        <dbReference type="SAM" id="MobiDB-lite"/>
    </source>
</evidence>
<evidence type="ECO:0000313" key="4">
    <source>
        <dbReference type="Proteomes" id="UP001141434"/>
    </source>
</evidence>
<dbReference type="Proteomes" id="UP001141434">
    <property type="component" value="Unassembled WGS sequence"/>
</dbReference>
<dbReference type="AlphaFoldDB" id="A0A9W9F2Y9"/>
<proteinExistence type="predicted"/>
<dbReference type="InterPro" id="IPR046797">
    <property type="entry name" value="PDDEXK_12"/>
</dbReference>
<dbReference type="RefSeq" id="XP_056510707.1">
    <property type="nucleotide sequence ID" value="XM_056657907.1"/>
</dbReference>
<evidence type="ECO:0000259" key="2">
    <source>
        <dbReference type="Pfam" id="PF20516"/>
    </source>
</evidence>
<keyword evidence="4" id="KW-1185">Reference proteome</keyword>
<feature type="region of interest" description="Disordered" evidence="1">
    <location>
        <begin position="113"/>
        <end position="136"/>
    </location>
</feature>
<protein>
    <recommendedName>
        <fullName evidence="2">PD-(D/E)XK nuclease-like domain-containing protein</fullName>
    </recommendedName>
</protein>